<keyword evidence="6" id="KW-1185">Reference proteome</keyword>
<dbReference type="SUPFAM" id="SSF52540">
    <property type="entry name" value="P-loop containing nucleoside triphosphate hydrolases"/>
    <property type="match status" value="1"/>
</dbReference>
<dbReference type="RefSeq" id="WP_326835589.1">
    <property type="nucleotide sequence ID" value="NZ_CP142149.1"/>
</dbReference>
<dbReference type="GO" id="GO:0016301">
    <property type="term" value="F:kinase activity"/>
    <property type="evidence" value="ECO:0007669"/>
    <property type="project" value="UniProtKB-KW"/>
</dbReference>
<dbReference type="InterPro" id="IPR016898">
    <property type="entry name" value="Polyphosphate_phosphotransfera"/>
</dbReference>
<accession>A0ABZ1IEU3</accession>
<evidence type="ECO:0000259" key="4">
    <source>
        <dbReference type="Pfam" id="PF03976"/>
    </source>
</evidence>
<reference evidence="5 6" key="1">
    <citation type="journal article" date="2015" name="Int. J. Syst. Evol. Microbiol.">
        <title>Amycolatopsis rhabdoformis sp. nov., an actinomycete isolated from a tropical forest soil.</title>
        <authorList>
            <person name="Souza W.R."/>
            <person name="Silva R.E."/>
            <person name="Goodfellow M."/>
            <person name="Busarakam K."/>
            <person name="Figueiro F.S."/>
            <person name="Ferreira D."/>
            <person name="Rodrigues-Filho E."/>
            <person name="Moraes L.A.B."/>
            <person name="Zucchi T.D."/>
        </authorList>
    </citation>
    <scope>NUCLEOTIDE SEQUENCE [LARGE SCALE GENOMIC DNA]</scope>
    <source>
        <strain evidence="5 6">NCIMB 14900</strain>
    </source>
</reference>
<evidence type="ECO:0000313" key="6">
    <source>
        <dbReference type="Proteomes" id="UP001330812"/>
    </source>
</evidence>
<dbReference type="InterPro" id="IPR022300">
    <property type="entry name" value="PPK2-rel_1"/>
</dbReference>
<dbReference type="PIRSF" id="PIRSF028756">
    <property type="entry name" value="PPK2_prd"/>
    <property type="match status" value="1"/>
</dbReference>
<organism evidence="5 6">
    <name type="scientific">Amycolatopsis rhabdoformis</name>
    <dbReference type="NCBI Taxonomy" id="1448059"/>
    <lineage>
        <taxon>Bacteria</taxon>
        <taxon>Bacillati</taxon>
        <taxon>Actinomycetota</taxon>
        <taxon>Actinomycetes</taxon>
        <taxon>Pseudonocardiales</taxon>
        <taxon>Pseudonocardiaceae</taxon>
        <taxon>Amycolatopsis</taxon>
    </lineage>
</organism>
<protein>
    <submittedName>
        <fullName evidence="5">PPK2 family polyphosphate kinase</fullName>
    </submittedName>
</protein>
<feature type="region of interest" description="Disordered" evidence="3">
    <location>
        <begin position="297"/>
        <end position="328"/>
    </location>
</feature>
<keyword evidence="1" id="KW-0808">Transferase</keyword>
<dbReference type="Gene3D" id="3.40.50.300">
    <property type="entry name" value="P-loop containing nucleotide triphosphate hydrolases"/>
    <property type="match status" value="1"/>
</dbReference>
<feature type="domain" description="Polyphosphate kinase-2-related" evidence="4">
    <location>
        <begin position="41"/>
        <end position="270"/>
    </location>
</feature>
<feature type="compositionally biased region" description="Low complexity" evidence="3">
    <location>
        <begin position="301"/>
        <end position="312"/>
    </location>
</feature>
<name>A0ABZ1IEU3_9PSEU</name>
<evidence type="ECO:0000256" key="1">
    <source>
        <dbReference type="ARBA" id="ARBA00022679"/>
    </source>
</evidence>
<keyword evidence="2 5" id="KW-0418">Kinase</keyword>
<evidence type="ECO:0000256" key="3">
    <source>
        <dbReference type="SAM" id="MobiDB-lite"/>
    </source>
</evidence>
<evidence type="ECO:0000313" key="5">
    <source>
        <dbReference type="EMBL" id="WSE32782.1"/>
    </source>
</evidence>
<dbReference type="InterPro" id="IPR022488">
    <property type="entry name" value="PPK2-related"/>
</dbReference>
<dbReference type="Pfam" id="PF03976">
    <property type="entry name" value="PPK2"/>
    <property type="match status" value="1"/>
</dbReference>
<dbReference type="NCBIfam" id="TIGR03709">
    <property type="entry name" value="PPK2_rel_1"/>
    <property type="match status" value="1"/>
</dbReference>
<dbReference type="Proteomes" id="UP001330812">
    <property type="component" value="Chromosome"/>
</dbReference>
<dbReference type="PANTHER" id="PTHR34383">
    <property type="entry name" value="POLYPHOSPHATE:AMP PHOSPHOTRANSFERASE-RELATED"/>
    <property type="match status" value="1"/>
</dbReference>
<dbReference type="EMBL" id="CP142149">
    <property type="protein sequence ID" value="WSE32782.1"/>
    <property type="molecule type" value="Genomic_DNA"/>
</dbReference>
<feature type="compositionally biased region" description="Basic residues" evidence="3">
    <location>
        <begin position="315"/>
        <end position="328"/>
    </location>
</feature>
<proteinExistence type="predicted"/>
<evidence type="ECO:0000256" key="2">
    <source>
        <dbReference type="ARBA" id="ARBA00022777"/>
    </source>
</evidence>
<dbReference type="PANTHER" id="PTHR34383:SF3">
    <property type="entry name" value="POLYPHOSPHATE:AMP PHOSPHOTRANSFERASE"/>
    <property type="match status" value="1"/>
</dbReference>
<sequence>MAGDERAERIAEFIRPLRVEPGSKVRLARDFDPAYRGDRLRKKDGRELLAAGVALLADYQRRLAAQNTYGVLVCLQALDAGGKDGTIRHVMSGVNPQGVSVSGFKVPSSEELDHDYLWRYACRLPARGDIGIFNRSHYEEVLVVRVHPEHLDRQRLPPSARHGKVWARRFREINDWERYLTDNGFKVVKLFLNLSKEEQRARFLRRIDRPDRNWKFSAADARERRFWDDYQRAFSKVLSATSTDWAPWYVIPADRKWFARTCAAAVLAHTLIDIDPRYPTVSDERRADLLVARAELEDQAPEGAPADPYAEAAAKKRKKKKKQGKKKH</sequence>
<gene>
    <name evidence="5" type="ORF">VSH64_11775</name>
</gene>
<dbReference type="InterPro" id="IPR027417">
    <property type="entry name" value="P-loop_NTPase"/>
</dbReference>